<protein>
    <recommendedName>
        <fullName evidence="3">HNH endonuclease</fullName>
    </recommendedName>
</protein>
<reference evidence="1" key="1">
    <citation type="submission" date="2021-02" db="EMBL/GenBank/DDBJ databases">
        <authorList>
            <person name="Dougan E. K."/>
            <person name="Rhodes N."/>
            <person name="Thang M."/>
            <person name="Chan C."/>
        </authorList>
    </citation>
    <scope>NUCLEOTIDE SEQUENCE</scope>
</reference>
<feature type="non-terminal residue" evidence="1">
    <location>
        <position position="129"/>
    </location>
</feature>
<evidence type="ECO:0000313" key="1">
    <source>
        <dbReference type="EMBL" id="CAE8732040.1"/>
    </source>
</evidence>
<accession>A0A813LKF4</accession>
<dbReference type="Proteomes" id="UP000626109">
    <property type="component" value="Unassembled WGS sequence"/>
</dbReference>
<sequence>LNTRRLLESLRRLPPGAARAAFLGVASAAPGAEAVTSLPAQRQFFARLREKRRQRLLQTKKLQSCHFWEADHVRAVADGGGEADLLGYQTLCVACHVEKSIAERRSRAAARRAKGRRWEEDETPKWLLA</sequence>
<proteinExistence type="predicted"/>
<dbReference type="AlphaFoldDB" id="A0A813LKF4"/>
<evidence type="ECO:0008006" key="3">
    <source>
        <dbReference type="Google" id="ProtNLM"/>
    </source>
</evidence>
<comment type="caution">
    <text evidence="1">The sequence shown here is derived from an EMBL/GenBank/DDBJ whole genome shotgun (WGS) entry which is preliminary data.</text>
</comment>
<organism evidence="1 2">
    <name type="scientific">Polarella glacialis</name>
    <name type="common">Dinoflagellate</name>
    <dbReference type="NCBI Taxonomy" id="89957"/>
    <lineage>
        <taxon>Eukaryota</taxon>
        <taxon>Sar</taxon>
        <taxon>Alveolata</taxon>
        <taxon>Dinophyceae</taxon>
        <taxon>Suessiales</taxon>
        <taxon>Suessiaceae</taxon>
        <taxon>Polarella</taxon>
    </lineage>
</organism>
<evidence type="ECO:0000313" key="2">
    <source>
        <dbReference type="Proteomes" id="UP000626109"/>
    </source>
</evidence>
<dbReference type="EMBL" id="CAJNNW010036105">
    <property type="protein sequence ID" value="CAE8732040.1"/>
    <property type="molecule type" value="Genomic_DNA"/>
</dbReference>
<gene>
    <name evidence="1" type="ORF">PGLA2088_LOCUS46236</name>
</gene>
<name>A0A813LKF4_POLGL</name>